<keyword evidence="3" id="KW-1185">Reference proteome</keyword>
<dbReference type="OrthoDB" id="8054813at2759"/>
<dbReference type="Proteomes" id="UP000829291">
    <property type="component" value="Chromosome 4"/>
</dbReference>
<dbReference type="PROSITE" id="PS50157">
    <property type="entry name" value="ZINC_FINGER_C2H2_2"/>
    <property type="match status" value="1"/>
</dbReference>
<proteinExistence type="predicted"/>
<dbReference type="RefSeq" id="XP_015510657.2">
    <property type="nucleotide sequence ID" value="XM_015655171.2"/>
</dbReference>
<dbReference type="InParanoid" id="A0A6J0B8Y5"/>
<name>A0A6J0B8Y5_NEOLC</name>
<evidence type="ECO:0000313" key="4">
    <source>
        <dbReference type="RefSeq" id="XP_015510657.2"/>
    </source>
</evidence>
<dbReference type="GO" id="GO:0008270">
    <property type="term" value="F:zinc ion binding"/>
    <property type="evidence" value="ECO:0007669"/>
    <property type="project" value="UniProtKB-KW"/>
</dbReference>
<dbReference type="InterPro" id="IPR013087">
    <property type="entry name" value="Znf_C2H2_type"/>
</dbReference>
<feature type="domain" description="C2H2-type" evidence="2">
    <location>
        <begin position="103"/>
        <end position="127"/>
    </location>
</feature>
<accession>A0A6J0B8Y5</accession>
<keyword evidence="1" id="KW-0862">Zinc</keyword>
<sequence length="167" mass="19590">MENFQNLKPTDTSKYNLRCNRNISEKMTKKDFVYDIPAPFQLMRKVNEIRRQIVLPIQLRRKLGSDSKPPRYAVIPTNEGLELINESAELHADQIPERKILRFQCNYCQERLATRLSLSTHVKYHCGTYCTTCFWILKPEETMTQHFQTAHQVPIPVPNPSISVSRR</sequence>
<protein>
    <submittedName>
        <fullName evidence="4">Uncharacterized protein LOC107217306</fullName>
    </submittedName>
</protein>
<keyword evidence="1" id="KW-0479">Metal-binding</keyword>
<dbReference type="SMART" id="SM00355">
    <property type="entry name" value="ZnF_C2H2"/>
    <property type="match status" value="2"/>
</dbReference>
<evidence type="ECO:0000256" key="1">
    <source>
        <dbReference type="PROSITE-ProRule" id="PRU00042"/>
    </source>
</evidence>
<dbReference type="AlphaFoldDB" id="A0A6J0B8Y5"/>
<gene>
    <name evidence="4" type="primary">LOC107217306</name>
</gene>
<keyword evidence="1" id="KW-0863">Zinc-finger</keyword>
<evidence type="ECO:0000259" key="2">
    <source>
        <dbReference type="PROSITE" id="PS50157"/>
    </source>
</evidence>
<dbReference type="GeneID" id="107217306"/>
<dbReference type="KEGG" id="nlo:107217306"/>
<reference evidence="4" key="1">
    <citation type="submission" date="2025-08" db="UniProtKB">
        <authorList>
            <consortium name="RefSeq"/>
        </authorList>
    </citation>
    <scope>IDENTIFICATION</scope>
    <source>
        <tissue evidence="4">Thorax and Abdomen</tissue>
    </source>
</reference>
<evidence type="ECO:0000313" key="3">
    <source>
        <dbReference type="Proteomes" id="UP000829291"/>
    </source>
</evidence>
<organism evidence="4">
    <name type="scientific">Neodiprion lecontei</name>
    <name type="common">Redheaded pine sawfly</name>
    <dbReference type="NCBI Taxonomy" id="441921"/>
    <lineage>
        <taxon>Eukaryota</taxon>
        <taxon>Metazoa</taxon>
        <taxon>Ecdysozoa</taxon>
        <taxon>Arthropoda</taxon>
        <taxon>Hexapoda</taxon>
        <taxon>Insecta</taxon>
        <taxon>Pterygota</taxon>
        <taxon>Neoptera</taxon>
        <taxon>Endopterygota</taxon>
        <taxon>Hymenoptera</taxon>
        <taxon>Tenthredinoidea</taxon>
        <taxon>Diprionidae</taxon>
        <taxon>Diprioninae</taxon>
        <taxon>Neodiprion</taxon>
    </lineage>
</organism>
<dbReference type="PROSITE" id="PS00028">
    <property type="entry name" value="ZINC_FINGER_C2H2_1"/>
    <property type="match status" value="1"/>
</dbReference>